<evidence type="ECO:0000256" key="1">
    <source>
        <dbReference type="SAM" id="MobiDB-lite"/>
    </source>
</evidence>
<feature type="region of interest" description="Disordered" evidence="1">
    <location>
        <begin position="1"/>
        <end position="46"/>
    </location>
</feature>
<protein>
    <submittedName>
        <fullName evidence="2">Uncharacterized protein</fullName>
    </submittedName>
</protein>
<reference evidence="2" key="1">
    <citation type="submission" date="2023-06" db="EMBL/GenBank/DDBJ databases">
        <title>Conoideocrella luteorostrata (Hypocreales: Clavicipitaceae), a potential biocontrol fungus for elongate hemlock scale in United States Christmas tree production areas.</title>
        <authorList>
            <person name="Barrett H."/>
            <person name="Lovett B."/>
            <person name="Macias A.M."/>
            <person name="Stajich J.E."/>
            <person name="Kasson M.T."/>
        </authorList>
    </citation>
    <scope>NUCLEOTIDE SEQUENCE</scope>
    <source>
        <strain evidence="2">ARSEF 14590</strain>
    </source>
</reference>
<dbReference type="AlphaFoldDB" id="A0AAJ0CKA4"/>
<dbReference type="EMBL" id="JASWJB010000164">
    <property type="protein sequence ID" value="KAK2594549.1"/>
    <property type="molecule type" value="Genomic_DNA"/>
</dbReference>
<sequence>MPEPKEPRPSKKRLLKQAPRPSTFVESSTAKSDVGYASPANQPQAESIRINTAHVPQPFLDPDALPSFRENGV</sequence>
<proteinExistence type="predicted"/>
<evidence type="ECO:0000313" key="3">
    <source>
        <dbReference type="Proteomes" id="UP001251528"/>
    </source>
</evidence>
<evidence type="ECO:0000313" key="2">
    <source>
        <dbReference type="EMBL" id="KAK2594549.1"/>
    </source>
</evidence>
<name>A0AAJ0CKA4_9HYPO</name>
<comment type="caution">
    <text evidence="2">The sequence shown here is derived from an EMBL/GenBank/DDBJ whole genome shotgun (WGS) entry which is preliminary data.</text>
</comment>
<organism evidence="2 3">
    <name type="scientific">Conoideocrella luteorostrata</name>
    <dbReference type="NCBI Taxonomy" id="1105319"/>
    <lineage>
        <taxon>Eukaryota</taxon>
        <taxon>Fungi</taxon>
        <taxon>Dikarya</taxon>
        <taxon>Ascomycota</taxon>
        <taxon>Pezizomycotina</taxon>
        <taxon>Sordariomycetes</taxon>
        <taxon>Hypocreomycetidae</taxon>
        <taxon>Hypocreales</taxon>
        <taxon>Clavicipitaceae</taxon>
        <taxon>Conoideocrella</taxon>
    </lineage>
</organism>
<keyword evidence="3" id="KW-1185">Reference proteome</keyword>
<gene>
    <name evidence="2" type="ORF">QQS21_007721</name>
</gene>
<dbReference type="Proteomes" id="UP001251528">
    <property type="component" value="Unassembled WGS sequence"/>
</dbReference>
<accession>A0AAJ0CKA4</accession>